<keyword evidence="2" id="KW-1185">Reference proteome</keyword>
<organism evidence="1 2">
    <name type="scientific">Oedothorax gibbosus</name>
    <dbReference type="NCBI Taxonomy" id="931172"/>
    <lineage>
        <taxon>Eukaryota</taxon>
        <taxon>Metazoa</taxon>
        <taxon>Ecdysozoa</taxon>
        <taxon>Arthropoda</taxon>
        <taxon>Chelicerata</taxon>
        <taxon>Arachnida</taxon>
        <taxon>Araneae</taxon>
        <taxon>Araneomorphae</taxon>
        <taxon>Entelegynae</taxon>
        <taxon>Araneoidea</taxon>
        <taxon>Linyphiidae</taxon>
        <taxon>Erigoninae</taxon>
        <taxon>Oedothorax</taxon>
    </lineage>
</organism>
<name>A0AAV6VPP7_9ARAC</name>
<sequence>MKKQASNISQSICISCITASGGFVTLQSRPEAAIIDQSRARGAAPSAGWCYKVLGNDASEMKLELGMLGEE</sequence>
<accession>A0AAV6VPP7</accession>
<protein>
    <submittedName>
        <fullName evidence="1">Uncharacterized protein</fullName>
    </submittedName>
</protein>
<evidence type="ECO:0000313" key="1">
    <source>
        <dbReference type="EMBL" id="KAG8197844.1"/>
    </source>
</evidence>
<dbReference type="EMBL" id="JAFNEN010000049">
    <property type="protein sequence ID" value="KAG8197844.1"/>
    <property type="molecule type" value="Genomic_DNA"/>
</dbReference>
<reference evidence="1 2" key="1">
    <citation type="journal article" date="2022" name="Nat. Ecol. Evol.">
        <title>A masculinizing supergene underlies an exaggerated male reproductive morph in a spider.</title>
        <authorList>
            <person name="Hendrickx F."/>
            <person name="De Corte Z."/>
            <person name="Sonet G."/>
            <person name="Van Belleghem S.M."/>
            <person name="Kostlbacher S."/>
            <person name="Vangestel C."/>
        </authorList>
    </citation>
    <scope>NUCLEOTIDE SEQUENCE [LARGE SCALE GENOMIC DNA]</scope>
    <source>
        <strain evidence="1">W744_W776</strain>
    </source>
</reference>
<dbReference type="Proteomes" id="UP000827092">
    <property type="component" value="Unassembled WGS sequence"/>
</dbReference>
<gene>
    <name evidence="1" type="ORF">JTE90_020121</name>
</gene>
<comment type="caution">
    <text evidence="1">The sequence shown here is derived from an EMBL/GenBank/DDBJ whole genome shotgun (WGS) entry which is preliminary data.</text>
</comment>
<dbReference type="AlphaFoldDB" id="A0AAV6VPP7"/>
<evidence type="ECO:0000313" key="2">
    <source>
        <dbReference type="Proteomes" id="UP000827092"/>
    </source>
</evidence>
<proteinExistence type="predicted"/>